<reference evidence="2" key="1">
    <citation type="journal article" date="2022" name="bioRxiv">
        <title>Sequencing and chromosome-scale assembly of the giantPleurodeles waltlgenome.</title>
        <authorList>
            <person name="Brown T."/>
            <person name="Elewa A."/>
            <person name="Iarovenko S."/>
            <person name="Subramanian E."/>
            <person name="Araus A.J."/>
            <person name="Petzold A."/>
            <person name="Susuki M."/>
            <person name="Suzuki K.-i.T."/>
            <person name="Hayashi T."/>
            <person name="Toyoda A."/>
            <person name="Oliveira C."/>
            <person name="Osipova E."/>
            <person name="Leigh N.D."/>
            <person name="Simon A."/>
            <person name="Yun M.H."/>
        </authorList>
    </citation>
    <scope>NUCLEOTIDE SEQUENCE</scope>
    <source>
        <strain evidence="2">20211129_DDA</strain>
        <tissue evidence="2">Liver</tissue>
    </source>
</reference>
<evidence type="ECO:0000313" key="3">
    <source>
        <dbReference type="Proteomes" id="UP001066276"/>
    </source>
</evidence>
<name>A0AAV7R413_PLEWA</name>
<dbReference type="Proteomes" id="UP001066276">
    <property type="component" value="Chromosome 6"/>
</dbReference>
<comment type="caution">
    <text evidence="2">The sequence shown here is derived from an EMBL/GenBank/DDBJ whole genome shotgun (WGS) entry which is preliminary data.</text>
</comment>
<sequence length="197" mass="22425">MIARLSNLLRDTSAIDNLVHVILLDEEMENQDSADQNQESMIRKIISEKSSNVVQLSVKEASLGKRQYKNVGDEFFTISEYEEGLRGSGGNCFKKRKHIEASYKKNGILRDSVREGVQSGTHERQFNNANNRSSDDNDARDDNSNMDEYALDLSYDANIDEEFGSLLDDQSKLRKTLKDLMGDKLFDPRDIHLKGKD</sequence>
<feature type="region of interest" description="Disordered" evidence="1">
    <location>
        <begin position="116"/>
        <end position="145"/>
    </location>
</feature>
<evidence type="ECO:0000313" key="2">
    <source>
        <dbReference type="EMBL" id="KAJ1145939.1"/>
    </source>
</evidence>
<proteinExistence type="predicted"/>
<gene>
    <name evidence="2" type="ORF">NDU88_012222</name>
</gene>
<evidence type="ECO:0000256" key="1">
    <source>
        <dbReference type="SAM" id="MobiDB-lite"/>
    </source>
</evidence>
<dbReference type="EMBL" id="JANPWB010000010">
    <property type="protein sequence ID" value="KAJ1145939.1"/>
    <property type="molecule type" value="Genomic_DNA"/>
</dbReference>
<keyword evidence="3" id="KW-1185">Reference proteome</keyword>
<feature type="compositionally biased region" description="Basic and acidic residues" evidence="1">
    <location>
        <begin position="133"/>
        <end position="143"/>
    </location>
</feature>
<accession>A0AAV7R413</accession>
<organism evidence="2 3">
    <name type="scientific">Pleurodeles waltl</name>
    <name type="common">Iberian ribbed newt</name>
    <dbReference type="NCBI Taxonomy" id="8319"/>
    <lineage>
        <taxon>Eukaryota</taxon>
        <taxon>Metazoa</taxon>
        <taxon>Chordata</taxon>
        <taxon>Craniata</taxon>
        <taxon>Vertebrata</taxon>
        <taxon>Euteleostomi</taxon>
        <taxon>Amphibia</taxon>
        <taxon>Batrachia</taxon>
        <taxon>Caudata</taxon>
        <taxon>Salamandroidea</taxon>
        <taxon>Salamandridae</taxon>
        <taxon>Pleurodelinae</taxon>
        <taxon>Pleurodeles</taxon>
    </lineage>
</organism>
<protein>
    <submittedName>
        <fullName evidence="2">Uncharacterized protein</fullName>
    </submittedName>
</protein>
<dbReference type="AlphaFoldDB" id="A0AAV7R413"/>